<evidence type="ECO:0000256" key="1">
    <source>
        <dbReference type="ARBA" id="ARBA00023015"/>
    </source>
</evidence>
<dbReference type="InterPro" id="IPR001347">
    <property type="entry name" value="SIS_dom"/>
</dbReference>
<dbReference type="GO" id="GO:1901135">
    <property type="term" value="P:carbohydrate derivative metabolic process"/>
    <property type="evidence" value="ECO:0007669"/>
    <property type="project" value="InterPro"/>
</dbReference>
<dbReference type="Gene3D" id="1.10.10.10">
    <property type="entry name" value="Winged helix-like DNA-binding domain superfamily/Winged helix DNA-binding domain"/>
    <property type="match status" value="1"/>
</dbReference>
<dbReference type="GO" id="GO:0003677">
    <property type="term" value="F:DNA binding"/>
    <property type="evidence" value="ECO:0007669"/>
    <property type="project" value="UniProtKB-KW"/>
</dbReference>
<evidence type="ECO:0000259" key="4">
    <source>
        <dbReference type="PROSITE" id="PS51071"/>
    </source>
</evidence>
<dbReference type="InterPro" id="IPR009057">
    <property type="entry name" value="Homeodomain-like_sf"/>
</dbReference>
<dbReference type="SUPFAM" id="SSF46689">
    <property type="entry name" value="Homeodomain-like"/>
    <property type="match status" value="1"/>
</dbReference>
<keyword evidence="3" id="KW-0804">Transcription</keyword>
<dbReference type="SUPFAM" id="SSF53697">
    <property type="entry name" value="SIS domain"/>
    <property type="match status" value="1"/>
</dbReference>
<name>A0A0R1QU78_9LACO</name>
<dbReference type="AlphaFoldDB" id="A0A0R1QU78"/>
<dbReference type="STRING" id="1423770.FD29_GL001967"/>
<dbReference type="Proteomes" id="UP000050872">
    <property type="component" value="Unassembled WGS sequence"/>
</dbReference>
<dbReference type="InterPro" id="IPR000281">
    <property type="entry name" value="HTH_RpiR"/>
</dbReference>
<dbReference type="Pfam" id="PF01418">
    <property type="entry name" value="HTH_6"/>
    <property type="match status" value="1"/>
</dbReference>
<dbReference type="PANTHER" id="PTHR30514:SF10">
    <property type="entry name" value="MURR_RPIR FAMILY TRANSCRIPTIONAL REGULATOR"/>
    <property type="match status" value="1"/>
</dbReference>
<dbReference type="InterPro" id="IPR036388">
    <property type="entry name" value="WH-like_DNA-bd_sf"/>
</dbReference>
<dbReference type="InterPro" id="IPR035472">
    <property type="entry name" value="RpiR-like_SIS"/>
</dbReference>
<keyword evidence="2" id="KW-0238">DNA-binding</keyword>
<dbReference type="Gene3D" id="3.40.50.10490">
    <property type="entry name" value="Glucose-6-phosphate isomerase like protein, domain 1"/>
    <property type="match status" value="1"/>
</dbReference>
<keyword evidence="1" id="KW-0805">Transcription regulation</keyword>
<dbReference type="GO" id="GO:0097367">
    <property type="term" value="F:carbohydrate derivative binding"/>
    <property type="evidence" value="ECO:0007669"/>
    <property type="project" value="InterPro"/>
</dbReference>
<dbReference type="PROSITE" id="PS51464">
    <property type="entry name" value="SIS"/>
    <property type="match status" value="1"/>
</dbReference>
<dbReference type="CDD" id="cd05013">
    <property type="entry name" value="SIS_RpiR"/>
    <property type="match status" value="1"/>
</dbReference>
<evidence type="ECO:0000313" key="6">
    <source>
        <dbReference type="EMBL" id="KRL44771.1"/>
    </source>
</evidence>
<dbReference type="GO" id="GO:0003700">
    <property type="term" value="F:DNA-binding transcription factor activity"/>
    <property type="evidence" value="ECO:0007669"/>
    <property type="project" value="InterPro"/>
</dbReference>
<dbReference type="InterPro" id="IPR047640">
    <property type="entry name" value="RpiR-like"/>
</dbReference>
<dbReference type="EMBL" id="AZEZ01000032">
    <property type="protein sequence ID" value="KRL44771.1"/>
    <property type="molecule type" value="Genomic_DNA"/>
</dbReference>
<reference evidence="6 7" key="1">
    <citation type="journal article" date="2015" name="Genome Announc.">
        <title>Expanding the biotechnology potential of lactobacilli through comparative genomics of 213 strains and associated genera.</title>
        <authorList>
            <person name="Sun Z."/>
            <person name="Harris H.M."/>
            <person name="McCann A."/>
            <person name="Guo C."/>
            <person name="Argimon S."/>
            <person name="Zhang W."/>
            <person name="Yang X."/>
            <person name="Jeffery I.B."/>
            <person name="Cooney J.C."/>
            <person name="Kagawa T.F."/>
            <person name="Liu W."/>
            <person name="Song Y."/>
            <person name="Salvetti E."/>
            <person name="Wrobel A."/>
            <person name="Rasinkangas P."/>
            <person name="Parkhill J."/>
            <person name="Rea M.C."/>
            <person name="O'Sullivan O."/>
            <person name="Ritari J."/>
            <person name="Douillard F.P."/>
            <person name="Paul Ross R."/>
            <person name="Yang R."/>
            <person name="Briner A.E."/>
            <person name="Felis G.E."/>
            <person name="de Vos W.M."/>
            <person name="Barrangou R."/>
            <person name="Klaenhammer T.R."/>
            <person name="Caufield P.W."/>
            <person name="Cui Y."/>
            <person name="Zhang H."/>
            <person name="O'Toole P.W."/>
        </authorList>
    </citation>
    <scope>NUCLEOTIDE SEQUENCE [LARGE SCALE GENOMIC DNA]</scope>
    <source>
        <strain evidence="6 7">DSM 14500</strain>
    </source>
</reference>
<proteinExistence type="predicted"/>
<comment type="caution">
    <text evidence="6">The sequence shown here is derived from an EMBL/GenBank/DDBJ whole genome shotgun (WGS) entry which is preliminary data.</text>
</comment>
<sequence>MFKLGGNMSVIQLLKQTDNFTNNEKRLADYILKNLDTISNLTITDLSEATYTSHSAVIRLAKKLNFAGYKDFKNALIKASLAKIEQKVPIDNNFPFNDSSSDKEITELLANLTKNTITETVLQLDTKILSKICDCLLKSDKILIYGQGDSQITGRSFQNKLVKLDKIAILAEEYREEAWNTTNLTPNDCALFISYGGQMKHYHKIMGYLRSQNIPIILLTGNPNSNLLNFSTYTLITDNQETEFAKIAPFSSQIGFEFLLNSIYACMFKRHFKQNIKILQKRQKIIQEGILSDNI</sequence>
<organism evidence="6 7">
    <name type="scientific">Companilactobacillus mindensis DSM 14500</name>
    <dbReference type="NCBI Taxonomy" id="1423770"/>
    <lineage>
        <taxon>Bacteria</taxon>
        <taxon>Bacillati</taxon>
        <taxon>Bacillota</taxon>
        <taxon>Bacilli</taxon>
        <taxon>Lactobacillales</taxon>
        <taxon>Lactobacillaceae</taxon>
        <taxon>Companilactobacillus</taxon>
    </lineage>
</organism>
<evidence type="ECO:0000256" key="3">
    <source>
        <dbReference type="ARBA" id="ARBA00023163"/>
    </source>
</evidence>
<evidence type="ECO:0000259" key="5">
    <source>
        <dbReference type="PROSITE" id="PS51464"/>
    </source>
</evidence>
<feature type="domain" description="SIS" evidence="5">
    <location>
        <begin position="132"/>
        <end position="273"/>
    </location>
</feature>
<keyword evidence="7" id="KW-1185">Reference proteome</keyword>
<dbReference type="PANTHER" id="PTHR30514">
    <property type="entry name" value="GLUCOKINASE"/>
    <property type="match status" value="1"/>
</dbReference>
<dbReference type="OrthoDB" id="3684496at2"/>
<accession>A0A0R1QU78</accession>
<gene>
    <name evidence="6" type="ORF">FD29_GL001967</name>
</gene>
<dbReference type="PATRIC" id="fig|1423770.3.peg.2020"/>
<evidence type="ECO:0000256" key="2">
    <source>
        <dbReference type="ARBA" id="ARBA00023125"/>
    </source>
</evidence>
<dbReference type="PROSITE" id="PS51071">
    <property type="entry name" value="HTH_RPIR"/>
    <property type="match status" value="1"/>
</dbReference>
<protein>
    <submittedName>
        <fullName evidence="6">Transcription regulator</fullName>
    </submittedName>
</protein>
<feature type="domain" description="HTH rpiR-type" evidence="4">
    <location>
        <begin position="7"/>
        <end position="83"/>
    </location>
</feature>
<dbReference type="InterPro" id="IPR046348">
    <property type="entry name" value="SIS_dom_sf"/>
</dbReference>
<evidence type="ECO:0000313" key="7">
    <source>
        <dbReference type="Proteomes" id="UP000050872"/>
    </source>
</evidence>
<dbReference type="Pfam" id="PF01380">
    <property type="entry name" value="SIS"/>
    <property type="match status" value="1"/>
</dbReference>